<dbReference type="InterPro" id="IPR018289">
    <property type="entry name" value="MULE_transposase_dom"/>
</dbReference>
<feature type="region of interest" description="Disordered" evidence="1">
    <location>
        <begin position="161"/>
        <end position="188"/>
    </location>
</feature>
<dbReference type="Pfam" id="PF10551">
    <property type="entry name" value="MULE"/>
    <property type="match status" value="1"/>
</dbReference>
<keyword evidence="4" id="KW-1185">Reference proteome</keyword>
<dbReference type="PANTHER" id="PTHR31973:SF189">
    <property type="entry name" value="TRANSPOSASE, MUDR, PLANT, MULE TRANSPOSASE DOMAIN PROTEIN-RELATED"/>
    <property type="match status" value="1"/>
</dbReference>
<feature type="compositionally biased region" description="Polar residues" evidence="1">
    <location>
        <begin position="167"/>
        <end position="183"/>
    </location>
</feature>
<name>A0AA36A134_LACSI</name>
<gene>
    <name evidence="3" type="ORF">LSALG_LOCUS41083</name>
</gene>
<evidence type="ECO:0000313" key="4">
    <source>
        <dbReference type="Proteomes" id="UP001177003"/>
    </source>
</evidence>
<organism evidence="3 4">
    <name type="scientific">Lactuca saligna</name>
    <name type="common">Willowleaf lettuce</name>
    <dbReference type="NCBI Taxonomy" id="75948"/>
    <lineage>
        <taxon>Eukaryota</taxon>
        <taxon>Viridiplantae</taxon>
        <taxon>Streptophyta</taxon>
        <taxon>Embryophyta</taxon>
        <taxon>Tracheophyta</taxon>
        <taxon>Spermatophyta</taxon>
        <taxon>Magnoliopsida</taxon>
        <taxon>eudicotyledons</taxon>
        <taxon>Gunneridae</taxon>
        <taxon>Pentapetalae</taxon>
        <taxon>asterids</taxon>
        <taxon>campanulids</taxon>
        <taxon>Asterales</taxon>
        <taxon>Asteraceae</taxon>
        <taxon>Cichorioideae</taxon>
        <taxon>Cichorieae</taxon>
        <taxon>Lactucinae</taxon>
        <taxon>Lactuca</taxon>
    </lineage>
</organism>
<evidence type="ECO:0000313" key="3">
    <source>
        <dbReference type="EMBL" id="CAI9302601.1"/>
    </source>
</evidence>
<dbReference type="AlphaFoldDB" id="A0AA36A134"/>
<feature type="domain" description="MULE transposase" evidence="2">
    <location>
        <begin position="91"/>
        <end position="162"/>
    </location>
</feature>
<dbReference type="PANTHER" id="PTHR31973">
    <property type="entry name" value="POLYPROTEIN, PUTATIVE-RELATED"/>
    <property type="match status" value="1"/>
</dbReference>
<accession>A0AA36A134</accession>
<protein>
    <recommendedName>
        <fullName evidence="2">MULE transposase domain-containing protein</fullName>
    </recommendedName>
</protein>
<dbReference type="Proteomes" id="UP001177003">
    <property type="component" value="Chromosome 9"/>
</dbReference>
<reference evidence="3" key="1">
    <citation type="submission" date="2023-04" db="EMBL/GenBank/DDBJ databases">
        <authorList>
            <person name="Vijverberg K."/>
            <person name="Xiong W."/>
            <person name="Schranz E."/>
        </authorList>
    </citation>
    <scope>NUCLEOTIDE SEQUENCE</scope>
</reference>
<proteinExistence type="predicted"/>
<sequence length="266" mass="29499">MKALVSKRYNINVSVGQCRNAKKLALSEVEGSLKEHYAKLWDYAAEIRRANPGSHVEVFLEPQPDNTVVFDRFYVSFKGVVDGWLDGCRKVIGVDGCFLKGVCRGELLSAVGRDANNNIYPLAWAVVNVENKRTWKWFLDNLMEDIGGGNGHGITILSDGHKPTPAPTTTCPSHSTPDSSTAGPSHVKKAPVKKVLVKKGHMKRSPMKKVLVKKGHMKRSPMKKVPLNDVGRVRKFSERITEIRIQKNVKVKDGTGCSQDKPITLE</sequence>
<evidence type="ECO:0000259" key="2">
    <source>
        <dbReference type="Pfam" id="PF10551"/>
    </source>
</evidence>
<dbReference type="EMBL" id="OX465085">
    <property type="protein sequence ID" value="CAI9302601.1"/>
    <property type="molecule type" value="Genomic_DNA"/>
</dbReference>
<evidence type="ECO:0000256" key="1">
    <source>
        <dbReference type="SAM" id="MobiDB-lite"/>
    </source>
</evidence>